<evidence type="ECO:0000256" key="6">
    <source>
        <dbReference type="ARBA" id="ARBA00022723"/>
    </source>
</evidence>
<dbReference type="Pfam" id="PF13155">
    <property type="entry name" value="Toprim_2"/>
    <property type="match status" value="1"/>
</dbReference>
<dbReference type="InterPro" id="IPR036977">
    <property type="entry name" value="DNA_primase_Znf_CHC2"/>
</dbReference>
<dbReference type="InterPro" id="IPR013264">
    <property type="entry name" value="DNAG_N"/>
</dbReference>
<keyword evidence="11 12" id="KW-0804">Transcription</keyword>
<dbReference type="GO" id="GO:0003899">
    <property type="term" value="F:DNA-directed RNA polymerase activity"/>
    <property type="evidence" value="ECO:0007669"/>
    <property type="project" value="UniProtKB-UniRule"/>
</dbReference>
<keyword evidence="3 12" id="KW-0808">Transferase</keyword>
<dbReference type="GO" id="GO:0008270">
    <property type="term" value="F:zinc ion binding"/>
    <property type="evidence" value="ECO:0007669"/>
    <property type="project" value="UniProtKB-UniRule"/>
</dbReference>
<comment type="subunit">
    <text evidence="12">Monomer. Interacts with DnaB.</text>
</comment>
<dbReference type="InterPro" id="IPR030846">
    <property type="entry name" value="DnaG_bac"/>
</dbReference>
<dbReference type="SUPFAM" id="SSF56731">
    <property type="entry name" value="DNA primase core"/>
    <property type="match status" value="1"/>
</dbReference>
<keyword evidence="2 12" id="KW-0639">Primosome</keyword>
<evidence type="ECO:0000256" key="1">
    <source>
        <dbReference type="ARBA" id="ARBA00022478"/>
    </source>
</evidence>
<dbReference type="PROSITE" id="PS50880">
    <property type="entry name" value="TOPRIM"/>
    <property type="match status" value="1"/>
</dbReference>
<comment type="function">
    <text evidence="12 13">RNA polymerase that catalyzes the synthesis of short RNA molecules used as primers for DNA polymerase during DNA replication.</text>
</comment>
<dbReference type="InterPro" id="IPR034151">
    <property type="entry name" value="TOPRIM_DnaG_bac"/>
</dbReference>
<dbReference type="SUPFAM" id="SSF57783">
    <property type="entry name" value="Zinc beta-ribbon"/>
    <property type="match status" value="1"/>
</dbReference>
<keyword evidence="7 12" id="KW-0863">Zinc-finger</keyword>
<evidence type="ECO:0000313" key="17">
    <source>
        <dbReference type="Proteomes" id="UP000824150"/>
    </source>
</evidence>
<dbReference type="Gene3D" id="1.10.860.10">
    <property type="entry name" value="DNAb Helicase, Chain A"/>
    <property type="match status" value="1"/>
</dbReference>
<evidence type="ECO:0000256" key="11">
    <source>
        <dbReference type="ARBA" id="ARBA00023163"/>
    </source>
</evidence>
<dbReference type="GO" id="GO:0006269">
    <property type="term" value="P:DNA replication, synthesis of primer"/>
    <property type="evidence" value="ECO:0007669"/>
    <property type="project" value="UniProtKB-UniRule"/>
</dbReference>
<dbReference type="InterPro" id="IPR037068">
    <property type="entry name" value="DNA_primase_core_N_sf"/>
</dbReference>
<dbReference type="SMART" id="SM00493">
    <property type="entry name" value="TOPRIM"/>
    <property type="match status" value="1"/>
</dbReference>
<evidence type="ECO:0000256" key="4">
    <source>
        <dbReference type="ARBA" id="ARBA00022695"/>
    </source>
</evidence>
<dbReference type="HAMAP" id="MF_00974">
    <property type="entry name" value="DNA_primase_DnaG"/>
    <property type="match status" value="1"/>
</dbReference>
<evidence type="ECO:0000256" key="10">
    <source>
        <dbReference type="ARBA" id="ARBA00023125"/>
    </source>
</evidence>
<dbReference type="InterPro" id="IPR050219">
    <property type="entry name" value="DnaG_primase"/>
</dbReference>
<proteinExistence type="inferred from homology"/>
<accession>A0A9E2KMJ3</accession>
<dbReference type="Gene3D" id="3.40.1360.10">
    <property type="match status" value="1"/>
</dbReference>
<dbReference type="PANTHER" id="PTHR30313:SF2">
    <property type="entry name" value="DNA PRIMASE"/>
    <property type="match status" value="1"/>
</dbReference>
<feature type="domain" description="Toprim" evidence="15">
    <location>
        <begin position="256"/>
        <end position="338"/>
    </location>
</feature>
<dbReference type="FunFam" id="3.90.580.10:FF:000001">
    <property type="entry name" value="DNA primase"/>
    <property type="match status" value="1"/>
</dbReference>
<evidence type="ECO:0000256" key="9">
    <source>
        <dbReference type="ARBA" id="ARBA00022842"/>
    </source>
</evidence>
<comment type="similarity">
    <text evidence="12 13">Belongs to the DnaG primase family.</text>
</comment>
<dbReference type="NCBIfam" id="TIGR01391">
    <property type="entry name" value="dnaG"/>
    <property type="match status" value="1"/>
</dbReference>
<dbReference type="InterPro" id="IPR006171">
    <property type="entry name" value="TOPRIM_dom"/>
</dbReference>
<evidence type="ECO:0000256" key="8">
    <source>
        <dbReference type="ARBA" id="ARBA00022833"/>
    </source>
</evidence>
<comment type="caution">
    <text evidence="16">The sequence shown here is derived from an EMBL/GenBank/DDBJ whole genome shotgun (WGS) entry which is preliminary data.</text>
</comment>
<dbReference type="PIRSF" id="PIRSF002811">
    <property type="entry name" value="DnaG"/>
    <property type="match status" value="1"/>
</dbReference>
<dbReference type="PANTHER" id="PTHR30313">
    <property type="entry name" value="DNA PRIMASE"/>
    <property type="match status" value="1"/>
</dbReference>
<keyword evidence="6 12" id="KW-0479">Metal-binding</keyword>
<dbReference type="SMART" id="SM00400">
    <property type="entry name" value="ZnF_CHCC"/>
    <property type="match status" value="1"/>
</dbReference>
<dbReference type="AlphaFoldDB" id="A0A9E2KMJ3"/>
<evidence type="ECO:0000256" key="2">
    <source>
        <dbReference type="ARBA" id="ARBA00022515"/>
    </source>
</evidence>
<keyword evidence="4 12" id="KW-0548">Nucleotidyltransferase</keyword>
<dbReference type="EMBL" id="JAHLFG010000002">
    <property type="protein sequence ID" value="MBU3825928.1"/>
    <property type="molecule type" value="Genomic_DNA"/>
</dbReference>
<evidence type="ECO:0000313" key="16">
    <source>
        <dbReference type="EMBL" id="MBU3825928.1"/>
    </source>
</evidence>
<feature type="zinc finger region" description="CHC2-type" evidence="12 14">
    <location>
        <begin position="40"/>
        <end position="64"/>
    </location>
</feature>
<dbReference type="GO" id="GO:0000428">
    <property type="term" value="C:DNA-directed RNA polymerase complex"/>
    <property type="evidence" value="ECO:0007669"/>
    <property type="project" value="UniProtKB-KW"/>
</dbReference>
<comment type="cofactor">
    <cofactor evidence="12 13 14">
        <name>Zn(2+)</name>
        <dbReference type="ChEBI" id="CHEBI:29105"/>
    </cofactor>
    <text evidence="12 13 14">Binds 1 zinc ion per monomer.</text>
</comment>
<gene>
    <name evidence="12 16" type="primary">dnaG</name>
    <name evidence="16" type="ORF">IAA31_00320</name>
</gene>
<dbReference type="EC" id="2.7.7.101" evidence="12"/>
<dbReference type="InterPro" id="IPR006295">
    <property type="entry name" value="DNA_primase_DnaG"/>
</dbReference>
<dbReference type="InterPro" id="IPR016136">
    <property type="entry name" value="DNA_helicase_N/primase_C"/>
</dbReference>
<dbReference type="SUPFAM" id="SSF117023">
    <property type="entry name" value="DNA primase DnaG, C-terminal domain"/>
    <property type="match status" value="1"/>
</dbReference>
<reference evidence="16" key="1">
    <citation type="journal article" date="2021" name="PeerJ">
        <title>Extensive microbial diversity within the chicken gut microbiome revealed by metagenomics and culture.</title>
        <authorList>
            <person name="Gilroy R."/>
            <person name="Ravi A."/>
            <person name="Getino M."/>
            <person name="Pursley I."/>
            <person name="Horton D.L."/>
            <person name="Alikhan N.F."/>
            <person name="Baker D."/>
            <person name="Gharbi K."/>
            <person name="Hall N."/>
            <person name="Watson M."/>
            <person name="Adriaenssens E.M."/>
            <person name="Foster-Nyarko E."/>
            <person name="Jarju S."/>
            <person name="Secka A."/>
            <person name="Antonio M."/>
            <person name="Oren A."/>
            <person name="Chaudhuri R.R."/>
            <person name="La Ragione R."/>
            <person name="Hildebrand F."/>
            <person name="Pallen M.J."/>
        </authorList>
    </citation>
    <scope>NUCLEOTIDE SEQUENCE</scope>
    <source>
        <strain evidence="16">687</strain>
    </source>
</reference>
<evidence type="ECO:0000256" key="14">
    <source>
        <dbReference type="PIRSR" id="PIRSR002811-1"/>
    </source>
</evidence>
<dbReference type="Pfam" id="PF01807">
    <property type="entry name" value="Zn_ribbon_DnaG"/>
    <property type="match status" value="1"/>
</dbReference>
<dbReference type="Pfam" id="PF08275">
    <property type="entry name" value="DNAG_N"/>
    <property type="match status" value="1"/>
</dbReference>
<dbReference type="Gene3D" id="3.90.980.10">
    <property type="entry name" value="DNA primase, catalytic core, N-terminal domain"/>
    <property type="match status" value="1"/>
</dbReference>
<evidence type="ECO:0000256" key="3">
    <source>
        <dbReference type="ARBA" id="ARBA00022679"/>
    </source>
</evidence>
<dbReference type="GO" id="GO:0003677">
    <property type="term" value="F:DNA binding"/>
    <property type="evidence" value="ECO:0007669"/>
    <property type="project" value="UniProtKB-KW"/>
</dbReference>
<protein>
    <recommendedName>
        <fullName evidence="12 13">DNA primase</fullName>
        <ecNumber evidence="12">2.7.7.101</ecNumber>
    </recommendedName>
</protein>
<comment type="domain">
    <text evidence="12">Contains an N-terminal zinc-binding domain, a central core domain that contains the primase activity, and a C-terminal DnaB-binding domain.</text>
</comment>
<dbReference type="Gene3D" id="3.90.580.10">
    <property type="entry name" value="Zinc finger, CHC2-type domain"/>
    <property type="match status" value="1"/>
</dbReference>
<dbReference type="Proteomes" id="UP000824150">
    <property type="component" value="Unassembled WGS sequence"/>
</dbReference>
<dbReference type="CDD" id="cd03364">
    <property type="entry name" value="TOPRIM_DnaG_primases"/>
    <property type="match status" value="1"/>
</dbReference>
<evidence type="ECO:0000256" key="7">
    <source>
        <dbReference type="ARBA" id="ARBA00022771"/>
    </source>
</evidence>
<keyword evidence="1 12" id="KW-0240">DNA-directed RNA polymerase</keyword>
<sequence length="619" mass="70218">MPYISKDFIAQKLMPAVHIEDVVGHYLTLKPKGSNLSCCCPFHQEKTPSFFVSPAKQTFHCFGCKEHGNAIDFLMRYKNIGFVEAVEELCELTGIAVEYQAGAHAASAERYKAYYELMDRVTAAFSRQLEHNQAAQDYFYKERGLTRETVISCRLGYAPNDWNYMRNIARNAQEWQYLKQLGLVIDRGGDKVYPFFRDRVMIPIADSRGRIVSFGGRVIGKGEPKYLNTAENPVFRKRMELFGLYDALQKHRNRPERLVIVEGYMDVISLRQAGITYAVASLGTATTAEQFRTMFRYSKQVICCYDGDNAGRRAAWHALETATPVLGAGLELRFAFLPPEHDPDSLVREQGAHAFTAFLDKALSYPEFLIEHLQQDFDLADLGQRSNFMAAVLHKARIIAYKPLQAMVIEKLSEVVGLESERLYAMLDEVELTRYELQQAQQQESKADAVSAEIEDNRRLLNTPMRKLIAFILQQPTVIATVYAPFKLDALSKYLSALQLKGATDAVYLLNLIAKKPDITPGALLEELRDTARESYCRRLMDAEFIPKKADGSEFSLEDRAELLARIIAEVLQAPIMNFVERLKVRGNNLSVSDMNMMVELNRGLSKVREGWTVRTPSS</sequence>
<comment type="catalytic activity">
    <reaction evidence="12">
        <text>ssDNA + n NTP = ssDNA/pppN(pN)n-1 hybrid + (n-1) diphosphate.</text>
        <dbReference type="EC" id="2.7.7.101"/>
    </reaction>
</comment>
<keyword evidence="10 12" id="KW-0238">DNA-binding</keyword>
<dbReference type="GO" id="GO:0005737">
    <property type="term" value="C:cytoplasm"/>
    <property type="evidence" value="ECO:0007669"/>
    <property type="project" value="TreeGrafter"/>
</dbReference>
<keyword evidence="5 12" id="KW-0235">DNA replication</keyword>
<evidence type="ECO:0000256" key="13">
    <source>
        <dbReference type="PIRNR" id="PIRNR002811"/>
    </source>
</evidence>
<keyword evidence="9" id="KW-0460">Magnesium</keyword>
<dbReference type="GO" id="GO:1990077">
    <property type="term" value="C:primosome complex"/>
    <property type="evidence" value="ECO:0007669"/>
    <property type="project" value="UniProtKB-KW"/>
</dbReference>
<keyword evidence="8 12" id="KW-0862">Zinc</keyword>
<evidence type="ECO:0000256" key="5">
    <source>
        <dbReference type="ARBA" id="ARBA00022705"/>
    </source>
</evidence>
<evidence type="ECO:0000256" key="12">
    <source>
        <dbReference type="HAMAP-Rule" id="MF_00974"/>
    </source>
</evidence>
<dbReference type="FunFam" id="3.40.1360.10:FF:000002">
    <property type="entry name" value="DNA primase"/>
    <property type="match status" value="1"/>
</dbReference>
<dbReference type="InterPro" id="IPR002694">
    <property type="entry name" value="Znf_CHC2"/>
</dbReference>
<evidence type="ECO:0000259" key="15">
    <source>
        <dbReference type="PROSITE" id="PS50880"/>
    </source>
</evidence>
<reference evidence="16" key="2">
    <citation type="submission" date="2021-04" db="EMBL/GenBank/DDBJ databases">
        <authorList>
            <person name="Gilroy R."/>
        </authorList>
    </citation>
    <scope>NUCLEOTIDE SEQUENCE</scope>
    <source>
        <strain evidence="16">687</strain>
    </source>
</reference>
<organism evidence="16 17">
    <name type="scientific">Candidatus Anaerobiospirillum merdipullorum</name>
    <dbReference type="NCBI Taxonomy" id="2838450"/>
    <lineage>
        <taxon>Bacteria</taxon>
        <taxon>Pseudomonadati</taxon>
        <taxon>Pseudomonadota</taxon>
        <taxon>Gammaproteobacteria</taxon>
        <taxon>Aeromonadales</taxon>
        <taxon>Succinivibrionaceae</taxon>
        <taxon>Anaerobiospirillum</taxon>
    </lineage>
</organism>
<name>A0A9E2KMJ3_9GAMM</name>